<feature type="region of interest" description="Disordered" evidence="1">
    <location>
        <begin position="145"/>
        <end position="172"/>
    </location>
</feature>
<reference evidence="2" key="1">
    <citation type="journal article" date="2020" name="Nature">
        <title>Giant virus diversity and host interactions through global metagenomics.</title>
        <authorList>
            <person name="Schulz F."/>
            <person name="Roux S."/>
            <person name="Paez-Espino D."/>
            <person name="Jungbluth S."/>
            <person name="Walsh D.A."/>
            <person name="Denef V.J."/>
            <person name="McMahon K.D."/>
            <person name="Konstantinidis K.T."/>
            <person name="Eloe-Fadrosh E.A."/>
            <person name="Kyrpides N.C."/>
            <person name="Woyke T."/>
        </authorList>
    </citation>
    <scope>NUCLEOTIDE SEQUENCE</scope>
    <source>
        <strain evidence="2">GVMAG-M-3300009182-46</strain>
    </source>
</reference>
<name>A0A6C0F7P7_9ZZZZ</name>
<dbReference type="InterPro" id="IPR055621">
    <property type="entry name" value="DUF7197"/>
</dbReference>
<proteinExistence type="predicted"/>
<feature type="compositionally biased region" description="Low complexity" evidence="1">
    <location>
        <begin position="159"/>
        <end position="168"/>
    </location>
</feature>
<dbReference type="AlphaFoldDB" id="A0A6C0F7P7"/>
<organism evidence="2">
    <name type="scientific">viral metagenome</name>
    <dbReference type="NCBI Taxonomy" id="1070528"/>
    <lineage>
        <taxon>unclassified sequences</taxon>
        <taxon>metagenomes</taxon>
        <taxon>organismal metagenomes</taxon>
    </lineage>
</organism>
<sequence length="197" mass="23421">MSASAYSTQNDLLLKNLMDFYKDEKMLKRMLSIITGESRISLRIVDWFATNYAKKYYTLYEYTDDVGLCRRFKVYIDYKLKLKAYSKKRFDPFCRWERISIPYIEDKCIETTIGQLNFFKWALENRVVDYIETNYDVIEKDMNTRNSTSRRKEESGVEVVTNTVSSNSKTRKKREELSVSATKSIKKEEVEIVVNFN</sequence>
<evidence type="ECO:0000256" key="1">
    <source>
        <dbReference type="SAM" id="MobiDB-lite"/>
    </source>
</evidence>
<protein>
    <submittedName>
        <fullName evidence="2">Uncharacterized protein</fullName>
    </submittedName>
</protein>
<evidence type="ECO:0000313" key="2">
    <source>
        <dbReference type="EMBL" id="QHT35920.1"/>
    </source>
</evidence>
<dbReference type="EMBL" id="MN739028">
    <property type="protein sequence ID" value="QHT35920.1"/>
    <property type="molecule type" value="Genomic_DNA"/>
</dbReference>
<dbReference type="Pfam" id="PF23827">
    <property type="entry name" value="DUF7197"/>
    <property type="match status" value="1"/>
</dbReference>
<accession>A0A6C0F7P7</accession>